<organism evidence="11 12">
    <name type="scientific">Devosia honganensis</name>
    <dbReference type="NCBI Taxonomy" id="1610527"/>
    <lineage>
        <taxon>Bacteria</taxon>
        <taxon>Pseudomonadati</taxon>
        <taxon>Pseudomonadota</taxon>
        <taxon>Alphaproteobacteria</taxon>
        <taxon>Hyphomicrobiales</taxon>
        <taxon>Devosiaceae</taxon>
        <taxon>Devosia</taxon>
    </lineage>
</organism>
<feature type="transmembrane region" description="Helical" evidence="10">
    <location>
        <begin position="241"/>
        <end position="262"/>
    </location>
</feature>
<protein>
    <submittedName>
        <fullName evidence="11">Lipid II flippase MurJ</fullName>
    </submittedName>
</protein>
<evidence type="ECO:0000256" key="3">
    <source>
        <dbReference type="ARBA" id="ARBA00022692"/>
    </source>
</evidence>
<evidence type="ECO:0000256" key="7">
    <source>
        <dbReference type="ARBA" id="ARBA00023136"/>
    </source>
</evidence>
<keyword evidence="12" id="KW-1185">Reference proteome</keyword>
<keyword evidence="7 10" id="KW-0472">Membrane</keyword>
<dbReference type="Pfam" id="PF03023">
    <property type="entry name" value="MurJ"/>
    <property type="match status" value="1"/>
</dbReference>
<comment type="subcellular location">
    <subcellularLocation>
        <location evidence="1">Cell membrane</location>
        <topology evidence="1">Multi-pass membrane protein</topology>
    </subcellularLocation>
</comment>
<dbReference type="InterPro" id="IPR051050">
    <property type="entry name" value="Lipid_II_flippase_MurJ/MviN"/>
</dbReference>
<evidence type="ECO:0000313" key="11">
    <source>
        <dbReference type="EMBL" id="MFC3705576.1"/>
    </source>
</evidence>
<name>A0ABV7X1V7_9HYPH</name>
<dbReference type="EMBL" id="JBHRYD010000010">
    <property type="protein sequence ID" value="MFC3705576.1"/>
    <property type="molecule type" value="Genomic_DNA"/>
</dbReference>
<evidence type="ECO:0000256" key="9">
    <source>
        <dbReference type="ARBA" id="ARBA00061532"/>
    </source>
</evidence>
<comment type="function">
    <text evidence="8">Involved in peptidoglycan biosynthesis. Transports lipid-linked peptidoglycan precursors from the inner to the outer leaflet of the cytoplasmic membrane.</text>
</comment>
<feature type="transmembrane region" description="Helical" evidence="10">
    <location>
        <begin position="201"/>
        <end position="220"/>
    </location>
</feature>
<feature type="transmembrane region" description="Helical" evidence="10">
    <location>
        <begin position="73"/>
        <end position="92"/>
    </location>
</feature>
<evidence type="ECO:0000256" key="10">
    <source>
        <dbReference type="SAM" id="Phobius"/>
    </source>
</evidence>
<gene>
    <name evidence="11" type="ORF">ACFOOL_12485</name>
</gene>
<evidence type="ECO:0000256" key="8">
    <source>
        <dbReference type="ARBA" id="ARBA00060041"/>
    </source>
</evidence>
<keyword evidence="4" id="KW-0133">Cell shape</keyword>
<comment type="caution">
    <text evidence="11">The sequence shown here is derived from an EMBL/GenBank/DDBJ whole genome shotgun (WGS) entry which is preliminary data.</text>
</comment>
<comment type="similarity">
    <text evidence="9">Belongs to the MurJ/MviN family.</text>
</comment>
<evidence type="ECO:0000256" key="5">
    <source>
        <dbReference type="ARBA" id="ARBA00022984"/>
    </source>
</evidence>
<evidence type="ECO:0000256" key="6">
    <source>
        <dbReference type="ARBA" id="ARBA00022989"/>
    </source>
</evidence>
<keyword evidence="3 10" id="KW-0812">Transmembrane</keyword>
<evidence type="ECO:0000256" key="1">
    <source>
        <dbReference type="ARBA" id="ARBA00004651"/>
    </source>
</evidence>
<feature type="transmembrane region" description="Helical" evidence="10">
    <location>
        <begin position="104"/>
        <end position="131"/>
    </location>
</feature>
<proteinExistence type="inferred from homology"/>
<evidence type="ECO:0000256" key="2">
    <source>
        <dbReference type="ARBA" id="ARBA00022475"/>
    </source>
</evidence>
<keyword evidence="2" id="KW-1003">Cell membrane</keyword>
<sequence length="452" mass="46958">MTVSPPKPPGIARWLDLMRLGPQNLAIIRSSTYLLVFLGVAKISGAAKEIVIASAYGTSALVDAYALQTALAGWPVALFTMTSGVVFIPLLVRLSRTDAERARAVFRTLLGWASVFGLVCAAGCGALFWLFSARLGYHSAFRQMGLLVAATIPFGILSAVLAARLLAARRQVGTLLEAVTPLVIIAAIAALSGWLDGTLVLGFGTLAGFVLATFALAYAQGGAASGLLPNLAGSRDLASQIGTAMLIALAAQMIFSLGGTVLDQIVAAQLSPGANAIVNYTNKALTLVTSIAGIVVGRAVLPVLSEAALSGSAAATRLARGWSLTALLLGTVLGALLFINADLVIGLLYERGEFSRGDVAAVSRALRAGIGQLPFLFGSLVLAQWIASLRRFELLLLANVAAVACKVAMLAIFIGSAGIEAIFYATTAMYMTSFGVLALFAFRRQPITGRDR</sequence>
<feature type="transmembrane region" description="Helical" evidence="10">
    <location>
        <begin position="143"/>
        <end position="163"/>
    </location>
</feature>
<keyword evidence="5" id="KW-0573">Peptidoglycan synthesis</keyword>
<dbReference type="RefSeq" id="WP_380097437.1">
    <property type="nucleotide sequence ID" value="NZ_JBHRYD010000010.1"/>
</dbReference>
<dbReference type="InterPro" id="IPR004268">
    <property type="entry name" value="MurJ"/>
</dbReference>
<feature type="transmembrane region" description="Helical" evidence="10">
    <location>
        <begin position="322"/>
        <end position="349"/>
    </location>
</feature>
<feature type="transmembrane region" description="Helical" evidence="10">
    <location>
        <begin position="282"/>
        <end position="301"/>
    </location>
</feature>
<feature type="transmembrane region" description="Helical" evidence="10">
    <location>
        <begin position="175"/>
        <end position="195"/>
    </location>
</feature>
<feature type="transmembrane region" description="Helical" evidence="10">
    <location>
        <begin position="369"/>
        <end position="387"/>
    </location>
</feature>
<dbReference type="Proteomes" id="UP001595613">
    <property type="component" value="Unassembled WGS sequence"/>
</dbReference>
<feature type="transmembrane region" description="Helical" evidence="10">
    <location>
        <begin position="421"/>
        <end position="442"/>
    </location>
</feature>
<accession>A0ABV7X1V7</accession>
<reference evidence="12" key="1">
    <citation type="journal article" date="2019" name="Int. J. Syst. Evol. Microbiol.">
        <title>The Global Catalogue of Microorganisms (GCM) 10K type strain sequencing project: providing services to taxonomists for standard genome sequencing and annotation.</title>
        <authorList>
            <consortium name="The Broad Institute Genomics Platform"/>
            <consortium name="The Broad Institute Genome Sequencing Center for Infectious Disease"/>
            <person name="Wu L."/>
            <person name="Ma J."/>
        </authorList>
    </citation>
    <scope>NUCLEOTIDE SEQUENCE [LARGE SCALE GENOMIC DNA]</scope>
    <source>
        <strain evidence="12">KCTC 42281</strain>
    </source>
</reference>
<evidence type="ECO:0000256" key="4">
    <source>
        <dbReference type="ARBA" id="ARBA00022960"/>
    </source>
</evidence>
<evidence type="ECO:0000313" key="12">
    <source>
        <dbReference type="Proteomes" id="UP001595613"/>
    </source>
</evidence>
<dbReference type="PANTHER" id="PTHR47019:SF1">
    <property type="entry name" value="LIPID II FLIPPASE MURJ"/>
    <property type="match status" value="1"/>
</dbReference>
<keyword evidence="6 10" id="KW-1133">Transmembrane helix</keyword>
<dbReference type="PANTHER" id="PTHR47019">
    <property type="entry name" value="LIPID II FLIPPASE MURJ"/>
    <property type="match status" value="1"/>
</dbReference>
<feature type="transmembrane region" description="Helical" evidence="10">
    <location>
        <begin position="394"/>
        <end position="415"/>
    </location>
</feature>